<dbReference type="EMBL" id="PHWZ01000024">
    <property type="protein sequence ID" value="TEY83796.1"/>
    <property type="molecule type" value="Genomic_DNA"/>
</dbReference>
<evidence type="ECO:0000256" key="1">
    <source>
        <dbReference type="SAM" id="MobiDB-lite"/>
    </source>
</evidence>
<dbReference type="AlphaFoldDB" id="A0A4Y8DGV9"/>
<feature type="region of interest" description="Disordered" evidence="1">
    <location>
        <begin position="478"/>
        <end position="625"/>
    </location>
</feature>
<proteinExistence type="predicted"/>
<feature type="region of interest" description="Disordered" evidence="1">
    <location>
        <begin position="291"/>
        <end position="448"/>
    </location>
</feature>
<feature type="compositionally biased region" description="Basic residues" evidence="1">
    <location>
        <begin position="508"/>
        <end position="521"/>
    </location>
</feature>
<feature type="compositionally biased region" description="Basic and acidic residues" evidence="1">
    <location>
        <begin position="48"/>
        <end position="57"/>
    </location>
</feature>
<comment type="caution">
    <text evidence="2">The sequence shown here is derived from an EMBL/GenBank/DDBJ whole genome shotgun (WGS) entry which is preliminary data.</text>
</comment>
<gene>
    <name evidence="2" type="ORF">BOTCAL_0024g00040</name>
</gene>
<dbReference type="Proteomes" id="UP000297299">
    <property type="component" value="Unassembled WGS sequence"/>
</dbReference>
<protein>
    <submittedName>
        <fullName evidence="2">Uncharacterized protein</fullName>
    </submittedName>
</protein>
<evidence type="ECO:0000313" key="2">
    <source>
        <dbReference type="EMBL" id="TEY83796.1"/>
    </source>
</evidence>
<feature type="compositionally biased region" description="Basic and acidic residues" evidence="1">
    <location>
        <begin position="382"/>
        <end position="395"/>
    </location>
</feature>
<evidence type="ECO:0000313" key="3">
    <source>
        <dbReference type="Proteomes" id="UP000297299"/>
    </source>
</evidence>
<feature type="compositionally biased region" description="Polar residues" evidence="1">
    <location>
        <begin position="438"/>
        <end position="448"/>
    </location>
</feature>
<feature type="compositionally biased region" description="Basic and acidic residues" evidence="1">
    <location>
        <begin position="309"/>
        <end position="331"/>
    </location>
</feature>
<name>A0A4Y8DGV9_9HELO</name>
<dbReference type="OrthoDB" id="3528285at2759"/>
<keyword evidence="3" id="KW-1185">Reference proteome</keyword>
<reference evidence="2 3" key="1">
    <citation type="submission" date="2017-11" db="EMBL/GenBank/DDBJ databases">
        <title>Comparative genomics of Botrytis spp.</title>
        <authorList>
            <person name="Valero-Jimenez C.A."/>
            <person name="Tapia P."/>
            <person name="Veloso J."/>
            <person name="Silva-Moreno E."/>
            <person name="Staats M."/>
            <person name="Valdes J.H."/>
            <person name="Van Kan J.A.L."/>
        </authorList>
    </citation>
    <scope>NUCLEOTIDE SEQUENCE [LARGE SCALE GENOMIC DNA]</scope>
    <source>
        <strain evidence="2 3">MUCL2830</strain>
    </source>
</reference>
<feature type="compositionally biased region" description="Low complexity" evidence="1">
    <location>
        <begin position="397"/>
        <end position="411"/>
    </location>
</feature>
<accession>A0A4Y8DGV9</accession>
<sequence>MGLLEYFRRITQYPRHKNHTSHTQESSKSKTNKTHRSNVTNDGSSRGPPHDKQHVKETLLSQISEHRNGNSRQTNHVYKPSDSVKEDIKSIGKYIDRWNKRHPRQAPIRIDIIILEGLLNIDRNSTEPRSKSPIRFICKPEKHWDDLYTQELRSACKKLKWHTGDQWRPYDLDLGVRERLFKAIAKDDLVYTSDEEGMTIRRPPLEYRICQRLDLLRDYESKSEYDFKLKEIVKDIKKHIKSKKGQFEDMRPESKKGIITPRDLIKKWQKDYHFEFRNVLRWLKSDVQSCSVSHGEGKHGHATKKRVERSKSREHSGTESHESRRVNRPHDSAISLPATNKKSQSKLRAHDTSKYGSDSGTSTSKHQRRVNKPQDSAVSLLDTDRQASSKLRAREPSNYTSDSGTSTSTNSRRVNKPHDPAVSYSGIDQRAPSKSRAHNSSNSGLNSDTAIYQRKQAPSRSPVQYHLQTQSNHNTLENAASHTRLPLAIDPSSGYKRGRSPGGSAHSKSPRHTPRTPHTPRKSLPQSSKPSHHGHQKSPARPGSSDPRVTHKSSHSDLLNPYTSQTQSYPYPQMSQFQQHSNSKPYSPTNSDRKNGYPRPSHQKSVAISPIKPGEMSWKNHQSPEQIDEIHRTAAKELLLEEVYD</sequence>
<feature type="compositionally biased region" description="Polar residues" evidence="1">
    <location>
        <begin position="354"/>
        <end position="364"/>
    </location>
</feature>
<organism evidence="2 3">
    <name type="scientific">Botryotinia calthae</name>
    <dbReference type="NCBI Taxonomy" id="38488"/>
    <lineage>
        <taxon>Eukaryota</taxon>
        <taxon>Fungi</taxon>
        <taxon>Dikarya</taxon>
        <taxon>Ascomycota</taxon>
        <taxon>Pezizomycotina</taxon>
        <taxon>Leotiomycetes</taxon>
        <taxon>Helotiales</taxon>
        <taxon>Sclerotiniaceae</taxon>
        <taxon>Botryotinia</taxon>
    </lineage>
</organism>
<feature type="region of interest" description="Disordered" evidence="1">
    <location>
        <begin position="10"/>
        <end position="83"/>
    </location>
</feature>
<feature type="compositionally biased region" description="Polar residues" evidence="1">
    <location>
        <begin position="561"/>
        <end position="590"/>
    </location>
</feature>